<dbReference type="AlphaFoldDB" id="A0A2A4CN92"/>
<dbReference type="SUPFAM" id="SSF50891">
    <property type="entry name" value="Cyclophilin-like"/>
    <property type="match status" value="1"/>
</dbReference>
<feature type="domain" description="Carboxyltransferase" evidence="4">
    <location>
        <begin position="54"/>
        <end position="255"/>
    </location>
</feature>
<comment type="caution">
    <text evidence="5">The sequence shown here is derived from an EMBL/GenBank/DDBJ whole genome shotgun (WGS) entry which is preliminary data.</text>
</comment>
<evidence type="ECO:0000313" key="5">
    <source>
        <dbReference type="EMBL" id="PCD75790.1"/>
    </source>
</evidence>
<reference evidence="5 6" key="1">
    <citation type="submission" date="2017-09" db="EMBL/GenBank/DDBJ databases">
        <title>A multilocus sequence analysis scheme for characterization of bacteria in the genus Thioclava.</title>
        <authorList>
            <person name="Liu Y."/>
            <person name="Shao Z."/>
        </authorList>
    </citation>
    <scope>NUCLEOTIDE SEQUENCE [LARGE SCALE GENOMIC DNA]</scope>
    <source>
        <strain evidence="5 6">CAU 1312</strain>
    </source>
</reference>
<dbReference type="PANTHER" id="PTHR34698">
    <property type="entry name" value="5-OXOPROLINASE SUBUNIT B"/>
    <property type="match status" value="1"/>
</dbReference>
<evidence type="ECO:0000259" key="4">
    <source>
        <dbReference type="SMART" id="SM00796"/>
    </source>
</evidence>
<keyword evidence="3" id="KW-0067">ATP-binding</keyword>
<dbReference type="InterPro" id="IPR003833">
    <property type="entry name" value="CT_C_D"/>
</dbReference>
<dbReference type="InterPro" id="IPR029000">
    <property type="entry name" value="Cyclophilin-like_dom_sf"/>
</dbReference>
<evidence type="ECO:0000256" key="1">
    <source>
        <dbReference type="ARBA" id="ARBA00022741"/>
    </source>
</evidence>
<dbReference type="Pfam" id="PF02682">
    <property type="entry name" value="CT_C_D"/>
    <property type="match status" value="1"/>
</dbReference>
<evidence type="ECO:0000256" key="3">
    <source>
        <dbReference type="ARBA" id="ARBA00022840"/>
    </source>
</evidence>
<keyword evidence="1" id="KW-0547">Nucleotide-binding</keyword>
<dbReference type="SUPFAM" id="SSF160467">
    <property type="entry name" value="PH0987 N-terminal domain-like"/>
    <property type="match status" value="1"/>
</dbReference>
<accession>A0A2A4CN92</accession>
<organism evidence="5 6">
    <name type="scientific">Pseudothioclava arenosa</name>
    <dbReference type="NCBI Taxonomy" id="1795308"/>
    <lineage>
        <taxon>Bacteria</taxon>
        <taxon>Pseudomonadati</taxon>
        <taxon>Pseudomonadota</taxon>
        <taxon>Alphaproteobacteria</taxon>
        <taxon>Rhodobacterales</taxon>
        <taxon>Paracoccaceae</taxon>
        <taxon>Pseudothioclava</taxon>
    </lineage>
</organism>
<dbReference type="GO" id="GO:0005524">
    <property type="term" value="F:ATP binding"/>
    <property type="evidence" value="ECO:0007669"/>
    <property type="project" value="UniProtKB-KW"/>
</dbReference>
<dbReference type="PANTHER" id="PTHR34698:SF2">
    <property type="entry name" value="5-OXOPROLINASE SUBUNIT B"/>
    <property type="match status" value="1"/>
</dbReference>
<evidence type="ECO:0000313" key="6">
    <source>
        <dbReference type="Proteomes" id="UP000243507"/>
    </source>
</evidence>
<dbReference type="EMBL" id="NTJD01000009">
    <property type="protein sequence ID" value="PCD75790.1"/>
    <property type="molecule type" value="Genomic_DNA"/>
</dbReference>
<protein>
    <submittedName>
        <fullName evidence="5">Allophanate hydrolase</fullName>
    </submittedName>
</protein>
<dbReference type="Gene3D" id="2.40.100.10">
    <property type="entry name" value="Cyclophilin-like"/>
    <property type="match status" value="1"/>
</dbReference>
<dbReference type="SMART" id="SM00796">
    <property type="entry name" value="AHS1"/>
    <property type="match status" value="1"/>
</dbReference>
<gene>
    <name evidence="5" type="ORF">CLN94_11560</name>
</gene>
<proteinExistence type="predicted"/>
<sequence>MLLAPSLAPACDRQLTARSHVDDSRPAPFGACTGGVFPHPCAMSHADQPFAASPDILPLGLDGLLVRFARGFSDQANARALALHQALCTDPPQGYLESAPALASLQLRFDRAQVDRAALKTELHARLAALPETAPRPARLWHIPAAFGDLNGPQLAETAALAGTTPEALIAEFTATELRVLALGFAPGQPYLGTLPPRWDLPRLDALTPQVPRGAITTAIRQVVLFANLSPTGWRWLGRTAFRPFAPEAETPVALAPGDALRFHPISAPELDALLDTGDPLGGARLERRG</sequence>
<keyword evidence="6" id="KW-1185">Reference proteome</keyword>
<keyword evidence="2 5" id="KW-0378">Hydrolase</keyword>
<dbReference type="Proteomes" id="UP000243507">
    <property type="component" value="Unassembled WGS sequence"/>
</dbReference>
<dbReference type="Gene3D" id="3.30.1360.40">
    <property type="match status" value="1"/>
</dbReference>
<name>A0A2A4CN92_9RHOB</name>
<dbReference type="GO" id="GO:0016787">
    <property type="term" value="F:hydrolase activity"/>
    <property type="evidence" value="ECO:0007669"/>
    <property type="project" value="UniProtKB-KW"/>
</dbReference>
<dbReference type="InterPro" id="IPR010016">
    <property type="entry name" value="PxpB"/>
</dbReference>
<evidence type="ECO:0000256" key="2">
    <source>
        <dbReference type="ARBA" id="ARBA00022801"/>
    </source>
</evidence>